<evidence type="ECO:0008006" key="5">
    <source>
        <dbReference type="Google" id="ProtNLM"/>
    </source>
</evidence>
<keyword evidence="4" id="KW-1185">Reference proteome</keyword>
<feature type="region of interest" description="Disordered" evidence="1">
    <location>
        <begin position="171"/>
        <end position="198"/>
    </location>
</feature>
<sequence length="347" mass="35964">MHARPTPNPDHDPGSAPPPGTPRPGPHRPRSVDERVAALAAAPYLYPHPDPVGGGPPGTWPETPYLLLLQEATDSAAEAERVLAPDPDAAWATGLMRRAEWAQVYAAHVIRILVPDPDTEIPFSEEDRPEEAEEAVRLGAPARRAAQEPDRYGAAYLDRVRELRRGIEAHGTAAEDAVADGGPRAPREHADARPRGAGGIPALLPGPVRRARARPSSRAATALTGLVLVPAGLSALSQPYATVHLAIVCGAAVGAFIVWSNLRYDPGTSRLYLAGVALVGLLVGGALADHLHGALALLFARLAPQASAAAPGDAVTAGLYGLAALVCWVLAATGAGGLHARAEQAPP</sequence>
<dbReference type="RefSeq" id="WP_220562427.1">
    <property type="nucleotide sequence ID" value="NZ_CP074133.1"/>
</dbReference>
<dbReference type="Proteomes" id="UP000676079">
    <property type="component" value="Chromosome"/>
</dbReference>
<feature type="compositionally biased region" description="Basic and acidic residues" evidence="1">
    <location>
        <begin position="185"/>
        <end position="194"/>
    </location>
</feature>
<feature type="region of interest" description="Disordered" evidence="1">
    <location>
        <begin position="1"/>
        <end position="59"/>
    </location>
</feature>
<dbReference type="EMBL" id="CP074133">
    <property type="protein sequence ID" value="QUX21205.1"/>
    <property type="molecule type" value="Genomic_DNA"/>
</dbReference>
<keyword evidence="2" id="KW-1133">Transmembrane helix</keyword>
<gene>
    <name evidence="3" type="ORF">KGD84_22570</name>
</gene>
<feature type="transmembrane region" description="Helical" evidence="2">
    <location>
        <begin position="219"/>
        <end position="236"/>
    </location>
</feature>
<evidence type="ECO:0000313" key="4">
    <source>
        <dbReference type="Proteomes" id="UP000676079"/>
    </source>
</evidence>
<feature type="transmembrane region" description="Helical" evidence="2">
    <location>
        <begin position="319"/>
        <end position="338"/>
    </location>
</feature>
<keyword evidence="2" id="KW-0472">Membrane</keyword>
<keyword evidence="2" id="KW-0812">Transmembrane</keyword>
<proteinExistence type="predicted"/>
<evidence type="ECO:0000256" key="1">
    <source>
        <dbReference type="SAM" id="MobiDB-lite"/>
    </source>
</evidence>
<organism evidence="3 4">
    <name type="scientific">Nocardiopsis changdeensis</name>
    <dbReference type="NCBI Taxonomy" id="2831969"/>
    <lineage>
        <taxon>Bacteria</taxon>
        <taxon>Bacillati</taxon>
        <taxon>Actinomycetota</taxon>
        <taxon>Actinomycetes</taxon>
        <taxon>Streptosporangiales</taxon>
        <taxon>Nocardiopsidaceae</taxon>
        <taxon>Nocardiopsis</taxon>
    </lineage>
</organism>
<accession>A0ABX8BHF6</accession>
<feature type="transmembrane region" description="Helical" evidence="2">
    <location>
        <begin position="271"/>
        <end position="299"/>
    </location>
</feature>
<feature type="compositionally biased region" description="Pro residues" evidence="1">
    <location>
        <begin position="15"/>
        <end position="24"/>
    </location>
</feature>
<evidence type="ECO:0000313" key="3">
    <source>
        <dbReference type="EMBL" id="QUX21205.1"/>
    </source>
</evidence>
<evidence type="ECO:0000256" key="2">
    <source>
        <dbReference type="SAM" id="Phobius"/>
    </source>
</evidence>
<feature type="transmembrane region" description="Helical" evidence="2">
    <location>
        <begin position="242"/>
        <end position="259"/>
    </location>
</feature>
<feature type="compositionally biased region" description="Low complexity" evidence="1">
    <location>
        <begin position="37"/>
        <end position="47"/>
    </location>
</feature>
<name>A0ABX8BHF6_9ACTN</name>
<protein>
    <recommendedName>
        <fullName evidence="5">MFS transporter</fullName>
    </recommendedName>
</protein>
<reference evidence="3 4" key="1">
    <citation type="submission" date="2021-05" db="EMBL/GenBank/DDBJ databases">
        <title>Direct Submission.</title>
        <authorList>
            <person name="Li K."/>
            <person name="Gao J."/>
        </authorList>
    </citation>
    <scope>NUCLEOTIDE SEQUENCE [LARGE SCALE GENOMIC DNA]</scope>
    <source>
        <strain evidence="3 4">Mg02</strain>
    </source>
</reference>